<evidence type="ECO:0000256" key="5">
    <source>
        <dbReference type="SAM" id="MobiDB-lite"/>
    </source>
</evidence>
<feature type="transmembrane region" description="Helical" evidence="6">
    <location>
        <begin position="273"/>
        <end position="293"/>
    </location>
</feature>
<organism evidence="8 9">
    <name type="scientific">Mesorhabditis belari</name>
    <dbReference type="NCBI Taxonomy" id="2138241"/>
    <lineage>
        <taxon>Eukaryota</taxon>
        <taxon>Metazoa</taxon>
        <taxon>Ecdysozoa</taxon>
        <taxon>Nematoda</taxon>
        <taxon>Chromadorea</taxon>
        <taxon>Rhabditida</taxon>
        <taxon>Rhabditina</taxon>
        <taxon>Rhabditomorpha</taxon>
        <taxon>Rhabditoidea</taxon>
        <taxon>Rhabditidae</taxon>
        <taxon>Mesorhabditinae</taxon>
        <taxon>Mesorhabditis</taxon>
    </lineage>
</organism>
<evidence type="ECO:0000313" key="9">
    <source>
        <dbReference type="WBParaSite" id="MBELARI_LOCUS14936"/>
    </source>
</evidence>
<dbReference type="PROSITE" id="PS50801">
    <property type="entry name" value="STAS"/>
    <property type="match status" value="1"/>
</dbReference>
<comment type="subcellular location">
    <subcellularLocation>
        <location evidence="1">Membrane</location>
        <topology evidence="1">Multi-pass membrane protein</topology>
    </subcellularLocation>
</comment>
<dbReference type="InterPro" id="IPR011547">
    <property type="entry name" value="SLC26A/SulP_dom"/>
</dbReference>
<dbReference type="WBParaSite" id="MBELARI_LOCUS14936">
    <property type="protein sequence ID" value="MBELARI_LOCUS14936"/>
    <property type="gene ID" value="MBELARI_LOCUS14936"/>
</dbReference>
<evidence type="ECO:0000313" key="8">
    <source>
        <dbReference type="Proteomes" id="UP000887575"/>
    </source>
</evidence>
<evidence type="ECO:0000256" key="6">
    <source>
        <dbReference type="SAM" id="Phobius"/>
    </source>
</evidence>
<dbReference type="Proteomes" id="UP000887575">
    <property type="component" value="Unassembled WGS sequence"/>
</dbReference>
<evidence type="ECO:0000256" key="4">
    <source>
        <dbReference type="ARBA" id="ARBA00023136"/>
    </source>
</evidence>
<feature type="transmembrane region" description="Helical" evidence="6">
    <location>
        <begin position="326"/>
        <end position="345"/>
    </location>
</feature>
<keyword evidence="8" id="KW-1185">Reference proteome</keyword>
<sequence>MVKKNDYMTAGLTDRSDAPLNPENGREKGQRKKTIGERVKGTIFGLIPILHWLPNYPWKEWIHGDVIAGLTVGIMHVPQGMAYASLASVPPVVGMYSSFFTAFVYMFFGTARHISIGVFAVASMMVGACRMRLTPNRDEFGRVINGTEPGSLGDVGPLELTSALAMGVGITQLAMGVFRLGFLTTYLSDPLVSGFTTGSAAHVFMSQLNKVFGVKLPRHEGIGMLVFMMKDIVLSLPKTNFVVFGISIFGLVFLHIGREFVNPWVKKFSKIPVPLELILVIIAVVASWAMGLAPNYHVKIVDNIPRGFPAPTIPRLDLLPHLVGDAVPIAIVCYMFVVSMGKLFAKKHKYTIDSTQEFIATGLMHTFASLFPVYPVGASLSRSAVCEMSGAHTMLYVVFSSTLLLTVILFLGPFLEPLPMCILACIVIISLKSLFEQAKILPYLWKVSRLDFAVWLISCLATTFTDVTTGLIISIVFTLMTVVLREQWPKHASEKPAPNGHSSHSIPIDDCSDDIRVYHFQCPLHFVNVTIFTDAVNDLVADEEVHSVIVDCSMIAYTDSMGLDAFKDLYQDAEKIGKNVYYAALNESIISILKSVDFFKKVPEDHFTSTTQQAIEVILAKKKLVNSPKLSISN</sequence>
<feature type="transmembrane region" description="Helical" evidence="6">
    <location>
        <begin position="394"/>
        <end position="411"/>
    </location>
</feature>
<dbReference type="Pfam" id="PF00916">
    <property type="entry name" value="Sulfate_transp"/>
    <property type="match status" value="1"/>
</dbReference>
<evidence type="ECO:0000256" key="2">
    <source>
        <dbReference type="ARBA" id="ARBA00022692"/>
    </source>
</evidence>
<evidence type="ECO:0000256" key="3">
    <source>
        <dbReference type="ARBA" id="ARBA00022989"/>
    </source>
</evidence>
<name>A0AAF3ELV6_9BILA</name>
<keyword evidence="3 6" id="KW-1133">Transmembrane helix</keyword>
<feature type="domain" description="STAS" evidence="7">
    <location>
        <begin position="513"/>
        <end position="618"/>
    </location>
</feature>
<feature type="transmembrane region" description="Helical" evidence="6">
    <location>
        <begin position="455"/>
        <end position="484"/>
    </location>
</feature>
<evidence type="ECO:0000256" key="1">
    <source>
        <dbReference type="ARBA" id="ARBA00004141"/>
    </source>
</evidence>
<dbReference type="InterPro" id="IPR036513">
    <property type="entry name" value="STAS_dom_sf"/>
</dbReference>
<dbReference type="CDD" id="cd07042">
    <property type="entry name" value="STAS_SulP_like_sulfate_transporter"/>
    <property type="match status" value="1"/>
</dbReference>
<dbReference type="GO" id="GO:0055085">
    <property type="term" value="P:transmembrane transport"/>
    <property type="evidence" value="ECO:0007669"/>
    <property type="project" value="InterPro"/>
</dbReference>
<reference evidence="9" key="1">
    <citation type="submission" date="2024-02" db="UniProtKB">
        <authorList>
            <consortium name="WormBaseParasite"/>
        </authorList>
    </citation>
    <scope>IDENTIFICATION</scope>
</reference>
<keyword evidence="2 6" id="KW-0812">Transmembrane</keyword>
<evidence type="ECO:0000259" key="7">
    <source>
        <dbReference type="PROSITE" id="PS50801"/>
    </source>
</evidence>
<dbReference type="PANTHER" id="PTHR11814">
    <property type="entry name" value="SULFATE TRANSPORTER"/>
    <property type="match status" value="1"/>
</dbReference>
<dbReference type="NCBIfam" id="TIGR00815">
    <property type="entry name" value="sulP"/>
    <property type="match status" value="1"/>
</dbReference>
<dbReference type="SUPFAM" id="SSF52091">
    <property type="entry name" value="SpoIIaa-like"/>
    <property type="match status" value="1"/>
</dbReference>
<feature type="transmembrane region" description="Helical" evidence="6">
    <location>
        <begin position="357"/>
        <end position="374"/>
    </location>
</feature>
<proteinExistence type="predicted"/>
<dbReference type="GO" id="GO:0016020">
    <property type="term" value="C:membrane"/>
    <property type="evidence" value="ECO:0007669"/>
    <property type="project" value="UniProtKB-SubCell"/>
</dbReference>
<dbReference type="Gene3D" id="3.30.750.24">
    <property type="entry name" value="STAS domain"/>
    <property type="match status" value="1"/>
</dbReference>
<protein>
    <recommendedName>
        <fullName evidence="7">STAS domain-containing protein</fullName>
    </recommendedName>
</protein>
<dbReference type="AlphaFoldDB" id="A0AAF3ELV6"/>
<keyword evidence="4 6" id="KW-0472">Membrane</keyword>
<dbReference type="InterPro" id="IPR001902">
    <property type="entry name" value="SLC26A/SulP_fam"/>
</dbReference>
<dbReference type="InterPro" id="IPR002645">
    <property type="entry name" value="STAS_dom"/>
</dbReference>
<dbReference type="InterPro" id="IPR023298">
    <property type="entry name" value="ATPase_P-typ_TM_dom_sf"/>
</dbReference>
<dbReference type="SUPFAM" id="SSF81665">
    <property type="entry name" value="Calcium ATPase, transmembrane domain M"/>
    <property type="match status" value="1"/>
</dbReference>
<feature type="transmembrane region" description="Helical" evidence="6">
    <location>
        <begin position="241"/>
        <end position="261"/>
    </location>
</feature>
<dbReference type="Pfam" id="PF01740">
    <property type="entry name" value="STAS"/>
    <property type="match status" value="1"/>
</dbReference>
<accession>A0AAF3ELV6</accession>
<feature type="compositionally biased region" description="Basic and acidic residues" evidence="5">
    <location>
        <begin position="24"/>
        <end position="34"/>
    </location>
</feature>
<feature type="region of interest" description="Disordered" evidence="5">
    <location>
        <begin position="1"/>
        <end position="34"/>
    </location>
</feature>